<comment type="subcellular location">
    <subcellularLocation>
        <location evidence="1">Cell membrane</location>
        <topology evidence="1">Multi-pass membrane protein</topology>
    </subcellularLocation>
</comment>
<feature type="domain" description="MacB-like periplasmic core" evidence="8">
    <location>
        <begin position="441"/>
        <end position="654"/>
    </location>
</feature>
<evidence type="ECO:0000256" key="6">
    <source>
        <dbReference type="SAM" id="Phobius"/>
    </source>
</evidence>
<proteinExistence type="predicted"/>
<dbReference type="EMBL" id="JBHSJJ010000002">
    <property type="protein sequence ID" value="MFC4870677.1"/>
    <property type="molecule type" value="Genomic_DNA"/>
</dbReference>
<keyword evidence="10" id="KW-1185">Reference proteome</keyword>
<evidence type="ECO:0000256" key="4">
    <source>
        <dbReference type="ARBA" id="ARBA00022989"/>
    </source>
</evidence>
<dbReference type="Pfam" id="PF12704">
    <property type="entry name" value="MacB_PCD"/>
    <property type="match status" value="2"/>
</dbReference>
<sequence>MWKNYLKIAWRNLLKNKGYSFINIGGLALGMAVAILNGLWIWDELSFNKYHDNYDRVAQIAITGTYDTGTYEGEEYIGTTMVYPLGTKLIDHYKEDFEHIVRISWNSEQILSSSEKSLAGTGHYVDEGAPELFTFKMTHGFRAGLKNTHSIMLSASMAKALFGGDDPINKVIRMNNKTDVTVTGVYEDFPHNSKFHHVNFFAPWDLFLLENKWIEENTLTDWRNHFIQIYVQIPSTSTFHKVSDKIKDVLEADPADAEQFMQQGRHVILYPMSRWHLFPPYTGPSELEPVKMVWLVGSIGMFVLLLACINFMNLSTARSEKRAKEVGVRKTVGSARNQLIYQFFSESFLVVILAFAVALLLVALLLPWFNGLAAKQMVLPWSLPGFWLLSGLFILFTGLLAGSYPALFLSSFQPVKALKGTFRLGPYASVPRKVLVVIQFSISIVLIIGTTIIYQQIQFGKNRPVGYSREGLITMQMKSEDFYKKYESLRTELKNTGLVEEMSGSMGRITQLASGNGGFDWEGKDPNNDANFGTLAITHEHGNTIGWQVVEGRDFSREFASDSSGMVINEAAAKQMGLENPVGQSVTWNWWEGNREPMDYKILGVIKDMVMESPYEPVKPTVFYIKGHNGRINWINIRMNPKVSISEALPKIEAVFKKIIPSVPFDYSFVDEEYKTKFTAEEQIGKLTTFFGILAVFISCLGLFGLASYVAEQRTKEIGIRQILGATVANLWGLLSKEFMVLVIISCVIAIPISSYFMKNWLDNFVYRTNLSVWIFAGASLGAFLIALSTVSFQILKAVFTNPVESLRSE</sequence>
<evidence type="ECO:0000259" key="7">
    <source>
        <dbReference type="Pfam" id="PF02687"/>
    </source>
</evidence>
<evidence type="ECO:0000313" key="9">
    <source>
        <dbReference type="EMBL" id="MFC4870677.1"/>
    </source>
</evidence>
<gene>
    <name evidence="9" type="ORF">ACFPFU_03195</name>
</gene>
<keyword evidence="2" id="KW-1003">Cell membrane</keyword>
<comment type="caution">
    <text evidence="9">The sequence shown here is derived from an EMBL/GenBank/DDBJ whole genome shotgun (WGS) entry which is preliminary data.</text>
</comment>
<keyword evidence="4 6" id="KW-1133">Transmembrane helix</keyword>
<dbReference type="RefSeq" id="WP_377061445.1">
    <property type="nucleotide sequence ID" value="NZ_JBHSJJ010000002.1"/>
</dbReference>
<dbReference type="InterPro" id="IPR003838">
    <property type="entry name" value="ABC3_permease_C"/>
</dbReference>
<feature type="domain" description="MacB-like periplasmic core" evidence="8">
    <location>
        <begin position="20"/>
        <end position="248"/>
    </location>
</feature>
<organism evidence="9 10">
    <name type="scientific">Negadavirga shengliensis</name>
    <dbReference type="NCBI Taxonomy" id="1389218"/>
    <lineage>
        <taxon>Bacteria</taxon>
        <taxon>Pseudomonadati</taxon>
        <taxon>Bacteroidota</taxon>
        <taxon>Cytophagia</taxon>
        <taxon>Cytophagales</taxon>
        <taxon>Cyclobacteriaceae</taxon>
        <taxon>Negadavirga</taxon>
    </lineage>
</organism>
<evidence type="ECO:0000256" key="1">
    <source>
        <dbReference type="ARBA" id="ARBA00004651"/>
    </source>
</evidence>
<dbReference type="InterPro" id="IPR025857">
    <property type="entry name" value="MacB_PCD"/>
</dbReference>
<dbReference type="Pfam" id="PF02687">
    <property type="entry name" value="FtsX"/>
    <property type="match status" value="2"/>
</dbReference>
<feature type="transmembrane region" description="Helical" evidence="6">
    <location>
        <begin position="21"/>
        <end position="42"/>
    </location>
</feature>
<dbReference type="InterPro" id="IPR050250">
    <property type="entry name" value="Macrolide_Exporter_MacB"/>
</dbReference>
<dbReference type="PANTHER" id="PTHR30572">
    <property type="entry name" value="MEMBRANE COMPONENT OF TRANSPORTER-RELATED"/>
    <property type="match status" value="1"/>
</dbReference>
<evidence type="ECO:0000256" key="3">
    <source>
        <dbReference type="ARBA" id="ARBA00022692"/>
    </source>
</evidence>
<evidence type="ECO:0000256" key="2">
    <source>
        <dbReference type="ARBA" id="ARBA00022475"/>
    </source>
</evidence>
<feature type="transmembrane region" description="Helical" evidence="6">
    <location>
        <begin position="433"/>
        <end position="454"/>
    </location>
</feature>
<feature type="transmembrane region" description="Helical" evidence="6">
    <location>
        <begin position="386"/>
        <end position="412"/>
    </location>
</feature>
<dbReference type="PANTHER" id="PTHR30572:SF18">
    <property type="entry name" value="ABC-TYPE MACROLIDE FAMILY EXPORT SYSTEM PERMEASE COMPONENT 2"/>
    <property type="match status" value="1"/>
</dbReference>
<accession>A0ABV9SWQ2</accession>
<feature type="domain" description="ABC3 transporter permease C-terminal" evidence="7">
    <location>
        <begin position="690"/>
        <end position="803"/>
    </location>
</feature>
<feature type="transmembrane region" description="Helical" evidence="6">
    <location>
        <begin position="292"/>
        <end position="314"/>
    </location>
</feature>
<feature type="transmembrane region" description="Helical" evidence="6">
    <location>
        <begin position="690"/>
        <end position="711"/>
    </location>
</feature>
<feature type="transmembrane region" description="Helical" evidence="6">
    <location>
        <begin position="339"/>
        <end position="366"/>
    </location>
</feature>
<feature type="transmembrane region" description="Helical" evidence="6">
    <location>
        <begin position="739"/>
        <end position="758"/>
    </location>
</feature>
<name>A0ABV9SWQ2_9BACT</name>
<dbReference type="Proteomes" id="UP001595818">
    <property type="component" value="Unassembled WGS sequence"/>
</dbReference>
<feature type="domain" description="ABC3 transporter permease C-terminal" evidence="7">
    <location>
        <begin position="299"/>
        <end position="414"/>
    </location>
</feature>
<evidence type="ECO:0000256" key="5">
    <source>
        <dbReference type="ARBA" id="ARBA00023136"/>
    </source>
</evidence>
<reference evidence="10" key="1">
    <citation type="journal article" date="2019" name="Int. J. Syst. Evol. Microbiol.">
        <title>The Global Catalogue of Microorganisms (GCM) 10K type strain sequencing project: providing services to taxonomists for standard genome sequencing and annotation.</title>
        <authorList>
            <consortium name="The Broad Institute Genomics Platform"/>
            <consortium name="The Broad Institute Genome Sequencing Center for Infectious Disease"/>
            <person name="Wu L."/>
            <person name="Ma J."/>
        </authorList>
    </citation>
    <scope>NUCLEOTIDE SEQUENCE [LARGE SCALE GENOMIC DNA]</scope>
    <source>
        <strain evidence="10">CGMCC 4.7466</strain>
    </source>
</reference>
<protein>
    <submittedName>
        <fullName evidence="9">ABC transporter permease</fullName>
    </submittedName>
</protein>
<evidence type="ECO:0000259" key="8">
    <source>
        <dbReference type="Pfam" id="PF12704"/>
    </source>
</evidence>
<keyword evidence="5 6" id="KW-0472">Membrane</keyword>
<feature type="transmembrane region" description="Helical" evidence="6">
    <location>
        <begin position="773"/>
        <end position="796"/>
    </location>
</feature>
<keyword evidence="3 6" id="KW-0812">Transmembrane</keyword>
<evidence type="ECO:0000313" key="10">
    <source>
        <dbReference type="Proteomes" id="UP001595818"/>
    </source>
</evidence>